<dbReference type="RefSeq" id="WP_007471673.1">
    <property type="nucleotide sequence ID" value="NZ_KI391953.1"/>
</dbReference>
<dbReference type="Proteomes" id="UP000004816">
    <property type="component" value="Unassembled WGS sequence"/>
</dbReference>
<sequence>MPLADAADAAAFALCLLILPDGGSAAAIVAFVRDDNVLLEAVMGLTFLSFPATIYCNALVASKLYAADTSPGHRLSWTAVGSDIVTVAFLAVLFGILAANVLLVDKADAGVVHALRVVCLVSAYLIGGLSAPFLLAFATISKRANLFPSWLNAQLSP</sequence>
<dbReference type="OrthoDB" id="4548745at2"/>
<feature type="transmembrane region" description="Helical" evidence="1">
    <location>
        <begin position="77"/>
        <end position="103"/>
    </location>
</feature>
<dbReference type="AlphaFoldDB" id="E5XU40"/>
<keyword evidence="1" id="KW-0472">Membrane</keyword>
<accession>E5XU40</accession>
<gene>
    <name evidence="2" type="ORF">HMPREF9336_03012</name>
</gene>
<dbReference type="EMBL" id="ACZI02000001">
    <property type="protein sequence ID" value="EFV12103.1"/>
    <property type="molecule type" value="Genomic_DNA"/>
</dbReference>
<keyword evidence="1" id="KW-0812">Transmembrane</keyword>
<evidence type="ECO:0000256" key="1">
    <source>
        <dbReference type="SAM" id="Phobius"/>
    </source>
</evidence>
<feature type="transmembrane region" description="Helical" evidence="1">
    <location>
        <begin position="42"/>
        <end position="65"/>
    </location>
</feature>
<dbReference type="STRING" id="679197.HMPREF9336_03012"/>
<protein>
    <submittedName>
        <fullName evidence="2">Uncharacterized protein</fullName>
    </submittedName>
</protein>
<proteinExistence type="predicted"/>
<keyword evidence="1" id="KW-1133">Transmembrane helix</keyword>
<keyword evidence="3" id="KW-1185">Reference proteome</keyword>
<reference evidence="2 3" key="1">
    <citation type="journal article" date="2011" name="Stand. Genomic Sci.">
        <title>High quality draft genome sequence of Segniliparus rugosus CDC 945(T)= (ATCC BAA-974(T)).</title>
        <authorList>
            <person name="Earl A.M."/>
            <person name="Desjardins C.A."/>
            <person name="Fitzgerald M.G."/>
            <person name="Arachchi H.M."/>
            <person name="Zeng Q."/>
            <person name="Mehta T."/>
            <person name="Griggs A."/>
            <person name="Birren B.W."/>
            <person name="Toney N.C."/>
            <person name="Carr J."/>
            <person name="Posey J."/>
            <person name="Butler W.R."/>
        </authorList>
    </citation>
    <scope>NUCLEOTIDE SEQUENCE [LARGE SCALE GENOMIC DNA]</scope>
    <source>
        <strain evidence="3">ATCC BAA-974 / DSM 45345 / CCUG 50838 / CIP 108380 / JCM 13579 / CDC 945</strain>
    </source>
</reference>
<dbReference type="HOGENOM" id="CLU_1676635_0_0_11"/>
<evidence type="ECO:0000313" key="3">
    <source>
        <dbReference type="Proteomes" id="UP000004816"/>
    </source>
</evidence>
<name>E5XU40_SEGRC</name>
<organism evidence="2 3">
    <name type="scientific">Segniliparus rugosus (strain ATCC BAA-974 / DSM 45345 / CCUG 50838 / CIP 108380 / JCM 13579 / CDC 945)</name>
    <dbReference type="NCBI Taxonomy" id="679197"/>
    <lineage>
        <taxon>Bacteria</taxon>
        <taxon>Bacillati</taxon>
        <taxon>Actinomycetota</taxon>
        <taxon>Actinomycetes</taxon>
        <taxon>Mycobacteriales</taxon>
        <taxon>Segniliparaceae</taxon>
        <taxon>Segniliparus</taxon>
    </lineage>
</organism>
<evidence type="ECO:0000313" key="2">
    <source>
        <dbReference type="EMBL" id="EFV12103.1"/>
    </source>
</evidence>
<dbReference type="eggNOG" id="ENOG5032IXX">
    <property type="taxonomic scope" value="Bacteria"/>
</dbReference>
<comment type="caution">
    <text evidence="2">The sequence shown here is derived from an EMBL/GenBank/DDBJ whole genome shotgun (WGS) entry which is preliminary data.</text>
</comment>
<feature type="transmembrane region" description="Helical" evidence="1">
    <location>
        <begin position="115"/>
        <end position="140"/>
    </location>
</feature>